<organism evidence="1 2">
    <name type="scientific">Hoeflea algicola</name>
    <dbReference type="NCBI Taxonomy" id="2983763"/>
    <lineage>
        <taxon>Bacteria</taxon>
        <taxon>Pseudomonadati</taxon>
        <taxon>Pseudomonadota</taxon>
        <taxon>Alphaproteobacteria</taxon>
        <taxon>Hyphomicrobiales</taxon>
        <taxon>Rhizobiaceae</taxon>
        <taxon>Hoeflea</taxon>
    </lineage>
</organism>
<name>A0ABT3ZB12_9HYPH</name>
<dbReference type="EMBL" id="JAOVZR010000001">
    <property type="protein sequence ID" value="MCY0148833.1"/>
    <property type="molecule type" value="Genomic_DNA"/>
</dbReference>
<reference evidence="1" key="1">
    <citation type="submission" date="2022-10" db="EMBL/GenBank/DDBJ databases">
        <title>Hoeflea sp. G2-23, isolated from marine algae.</title>
        <authorList>
            <person name="Kristyanto S."/>
            <person name="Kim J.M."/>
            <person name="Jeon C.O."/>
        </authorList>
    </citation>
    <scope>NUCLEOTIDE SEQUENCE</scope>
    <source>
        <strain evidence="1">G2-23</strain>
    </source>
</reference>
<dbReference type="RefSeq" id="WP_267654365.1">
    <property type="nucleotide sequence ID" value="NZ_JAOVZR010000001.1"/>
</dbReference>
<keyword evidence="2" id="KW-1185">Reference proteome</keyword>
<proteinExistence type="predicted"/>
<accession>A0ABT3ZB12</accession>
<comment type="caution">
    <text evidence="1">The sequence shown here is derived from an EMBL/GenBank/DDBJ whole genome shotgun (WGS) entry which is preliminary data.</text>
</comment>
<evidence type="ECO:0000313" key="2">
    <source>
        <dbReference type="Proteomes" id="UP001073227"/>
    </source>
</evidence>
<evidence type="ECO:0000313" key="1">
    <source>
        <dbReference type="EMBL" id="MCY0148833.1"/>
    </source>
</evidence>
<sequence>MTFVEKGPDDLLGEMQKALEDWQPTPSRLLSAKYRHELSSMGVEAEDKSLVKTHVFAQFYDSILEPAREGVPPPQAALSREFKLKEHVSRQSEAISFLITDEIVAFGERIIEADEASGRTFASHYGIDLSDGKIKKSAVDQFNSYVSTLPMKPGSDQLDSGHIFKLGNDWWVCATPACDLQPGQNTIAFTGSSNELRPFTALQLLPIKPEELENDHINSGSCCFVHDQNTGKVICLGLRSIPDEKKPATQKVTWRTFLAKDQGLISDGICKIVQLKLTDSTVEMPEFKGTVIAKLRYEYALNYIQRVGASVSRIGLGYAAYPSGDAV</sequence>
<gene>
    <name evidence="1" type="ORF">OEG84_14270</name>
</gene>
<protein>
    <submittedName>
        <fullName evidence="1">Uncharacterized protein</fullName>
    </submittedName>
</protein>
<dbReference type="Proteomes" id="UP001073227">
    <property type="component" value="Unassembled WGS sequence"/>
</dbReference>